<evidence type="ECO:0000313" key="6">
    <source>
        <dbReference type="EMBL" id="MDJ1135660.1"/>
    </source>
</evidence>
<evidence type="ECO:0000256" key="1">
    <source>
        <dbReference type="ARBA" id="ARBA00009667"/>
    </source>
</evidence>
<comment type="pathway">
    <text evidence="4">Amino-acid biosynthesis.</text>
</comment>
<dbReference type="InterPro" id="IPR011060">
    <property type="entry name" value="RibuloseP-bd_barrel"/>
</dbReference>
<evidence type="ECO:0000256" key="3">
    <source>
        <dbReference type="ARBA" id="ARBA00023102"/>
    </source>
</evidence>
<keyword evidence="3 5" id="KW-0368">Histidine biosynthesis</keyword>
<evidence type="ECO:0000313" key="7">
    <source>
        <dbReference type="Proteomes" id="UP001214441"/>
    </source>
</evidence>
<accession>A0ABT7A2W3</accession>
<comment type="caution">
    <text evidence="6">The sequence shown here is derived from an EMBL/GenBank/DDBJ whole genome shotgun (WGS) entry which is preliminary data.</text>
</comment>
<dbReference type="RefSeq" id="WP_274046347.1">
    <property type="nucleotide sequence ID" value="NZ_JANCPR020000031.1"/>
</dbReference>
<dbReference type="EMBL" id="JANCPR020000031">
    <property type="protein sequence ID" value="MDJ1135660.1"/>
    <property type="molecule type" value="Genomic_DNA"/>
</dbReference>
<evidence type="ECO:0000256" key="5">
    <source>
        <dbReference type="RuleBase" id="RU003657"/>
    </source>
</evidence>
<evidence type="ECO:0000256" key="2">
    <source>
        <dbReference type="ARBA" id="ARBA00022605"/>
    </source>
</evidence>
<dbReference type="InterPro" id="IPR006062">
    <property type="entry name" value="His_biosynth"/>
</dbReference>
<gene>
    <name evidence="6" type="ORF">NMN56_027645</name>
</gene>
<dbReference type="PANTHER" id="PTHR21235:SF2">
    <property type="entry name" value="IMIDAZOLE GLYCEROL PHOSPHATE SYNTHASE HISHF"/>
    <property type="match status" value="1"/>
</dbReference>
<dbReference type="InterPro" id="IPR050064">
    <property type="entry name" value="IGPS_HisA/HisF"/>
</dbReference>
<dbReference type="InterPro" id="IPR013785">
    <property type="entry name" value="Aldolase_TIM"/>
</dbReference>
<evidence type="ECO:0000256" key="4">
    <source>
        <dbReference type="ARBA" id="ARBA00029440"/>
    </source>
</evidence>
<reference evidence="6 7" key="1">
    <citation type="submission" date="2023-05" db="EMBL/GenBank/DDBJ databases">
        <title>Streptantibioticus silvisoli sp. nov., acidotolerant actinomycetes 1 from pine litter.</title>
        <authorList>
            <person name="Swiecimska M."/>
            <person name="Golinska P."/>
            <person name="Sangal V."/>
            <person name="Wachnowicz B."/>
            <person name="Goodfellow M."/>
        </authorList>
    </citation>
    <scope>NUCLEOTIDE SEQUENCE [LARGE SCALE GENOMIC DNA]</scope>
    <source>
        <strain evidence="6 7">DSM 42109</strain>
    </source>
</reference>
<dbReference type="Gene3D" id="3.20.20.70">
    <property type="entry name" value="Aldolase class I"/>
    <property type="match status" value="1"/>
</dbReference>
<keyword evidence="7" id="KW-1185">Reference proteome</keyword>
<organism evidence="6 7">
    <name type="scientific">Streptomyces iconiensis</name>
    <dbReference type="NCBI Taxonomy" id="1384038"/>
    <lineage>
        <taxon>Bacteria</taxon>
        <taxon>Bacillati</taxon>
        <taxon>Actinomycetota</taxon>
        <taxon>Actinomycetes</taxon>
        <taxon>Kitasatosporales</taxon>
        <taxon>Streptomycetaceae</taxon>
        <taxon>Streptomyces</taxon>
    </lineage>
</organism>
<dbReference type="Proteomes" id="UP001214441">
    <property type="component" value="Unassembled WGS sequence"/>
</dbReference>
<proteinExistence type="inferred from homology"/>
<comment type="similarity">
    <text evidence="1 5">Belongs to the HisA/HisF family.</text>
</comment>
<dbReference type="Pfam" id="PF00977">
    <property type="entry name" value="His_biosynth"/>
    <property type="match status" value="1"/>
</dbReference>
<name>A0ABT7A2W3_9ACTN</name>
<sequence>MTSQTTPFADRRTQLADLVIPCIDVVHGEATPASGISGLSDPGDVAGIAGRYAEDGATKLFVDVLDAWHECPYLPSLLHELKRTGMAVLVSVQQGRLPSVAGAGTVLEAGADVLSVSTSVIEDRERVVSAVRQYGGERFMGVLNCASDGAGGWLVRVEGGTQDTGVQATAVATGLGQLGVAAVLANSLDREGTSDGYDMELTRAIARASGLPTIASGGAGTADHLWAALRAGEAAYVLVNKMVHSGHTSVAALRDEMLARWSTEKDSPCAP</sequence>
<protein>
    <submittedName>
        <fullName evidence="6">HisA/HisF-related TIM barrel protein</fullName>
    </submittedName>
</protein>
<dbReference type="PANTHER" id="PTHR21235">
    <property type="entry name" value="IMIDAZOLE GLYCEROL PHOSPHATE SYNTHASE SUBUNIT HISF/H IGP SYNTHASE SUBUNIT HISF/H"/>
    <property type="match status" value="1"/>
</dbReference>
<dbReference type="SUPFAM" id="SSF51366">
    <property type="entry name" value="Ribulose-phoshate binding barrel"/>
    <property type="match status" value="1"/>
</dbReference>
<keyword evidence="2 5" id="KW-0028">Amino-acid biosynthesis</keyword>